<dbReference type="Proteomes" id="UP000074294">
    <property type="component" value="Unassembled WGS sequence"/>
</dbReference>
<dbReference type="EMBL" id="LQMQ01000002">
    <property type="protein sequence ID" value="KUO42620.1"/>
    <property type="molecule type" value="Genomic_DNA"/>
</dbReference>
<gene>
    <name evidence="3" type="primary">gcvH</name>
    <name evidence="6" type="ORF">APZ16_01750</name>
</gene>
<comment type="cofactor">
    <cofactor evidence="3">
        <name>(R)-lipoate</name>
        <dbReference type="ChEBI" id="CHEBI:83088"/>
    </cofactor>
    <text evidence="3">Binds 1 lipoyl cofactor covalently.</text>
</comment>
<reference evidence="6 7" key="1">
    <citation type="journal article" date="2016" name="Nat. Microbiol.">
        <title>Genomic inference of the metabolism of cosmopolitan subsurface Archaea, Hadesarchaea.</title>
        <authorList>
            <person name="Baker B.J."/>
            <person name="Saw J.H."/>
            <person name="Lind A.E."/>
            <person name="Lazar C.S."/>
            <person name="Hinrichs K.-U."/>
            <person name="Teske A.P."/>
            <person name="Ettema T.J."/>
        </authorList>
    </citation>
    <scope>NUCLEOTIDE SEQUENCE [LARGE SCALE GENOMIC DNA]</scope>
</reference>
<dbReference type="GO" id="GO:0009249">
    <property type="term" value="P:protein lipoylation"/>
    <property type="evidence" value="ECO:0007669"/>
    <property type="project" value="TreeGrafter"/>
</dbReference>
<dbReference type="CDD" id="cd06848">
    <property type="entry name" value="GCS_H"/>
    <property type="match status" value="1"/>
</dbReference>
<dbReference type="NCBIfam" id="NF002270">
    <property type="entry name" value="PRK01202.1"/>
    <property type="match status" value="1"/>
</dbReference>
<comment type="function">
    <text evidence="3">The glycine cleavage system catalyzes the degradation of glycine. The H protein shuttles the methylamine group of glycine from the P protein to the T protein.</text>
</comment>
<evidence type="ECO:0000256" key="4">
    <source>
        <dbReference type="PIRSR" id="PIRSR617453-50"/>
    </source>
</evidence>
<dbReference type="InterPro" id="IPR017453">
    <property type="entry name" value="GCV_H_sub"/>
</dbReference>
<proteinExistence type="inferred from homology"/>
<dbReference type="Pfam" id="PF01597">
    <property type="entry name" value="GCV_H"/>
    <property type="match status" value="1"/>
</dbReference>
<dbReference type="PROSITE" id="PS50968">
    <property type="entry name" value="BIOTINYL_LIPOYL"/>
    <property type="match status" value="1"/>
</dbReference>
<protein>
    <recommendedName>
        <fullName evidence="3">Probable glycine cleavage system H protein</fullName>
    </recommendedName>
</protein>
<comment type="similarity">
    <text evidence="1 3">Belongs to the GcvH family.</text>
</comment>
<name>A0A147K1E0_HADYE</name>
<keyword evidence="2 3" id="KW-0450">Lipoyl</keyword>
<dbReference type="AlphaFoldDB" id="A0A147K1E0"/>
<dbReference type="PANTHER" id="PTHR11715">
    <property type="entry name" value="GLYCINE CLEAVAGE SYSTEM H PROTEIN"/>
    <property type="match status" value="1"/>
</dbReference>
<evidence type="ECO:0000259" key="5">
    <source>
        <dbReference type="PROSITE" id="PS50968"/>
    </source>
</evidence>
<dbReference type="STRING" id="1776334.APZ16_01750"/>
<evidence type="ECO:0000256" key="3">
    <source>
        <dbReference type="HAMAP-Rule" id="MF_00272"/>
    </source>
</evidence>
<comment type="caution">
    <text evidence="6">The sequence shown here is derived from an EMBL/GenBank/DDBJ whole genome shotgun (WGS) entry which is preliminary data.</text>
</comment>
<dbReference type="GO" id="GO:0005737">
    <property type="term" value="C:cytoplasm"/>
    <property type="evidence" value="ECO:0007669"/>
    <property type="project" value="TreeGrafter"/>
</dbReference>
<evidence type="ECO:0000313" key="6">
    <source>
        <dbReference type="EMBL" id="KUO42620.1"/>
    </source>
</evidence>
<dbReference type="HAMAP" id="MF_00272">
    <property type="entry name" value="GcvH"/>
    <property type="match status" value="1"/>
</dbReference>
<dbReference type="InterPro" id="IPR011053">
    <property type="entry name" value="Single_hybrid_motif"/>
</dbReference>
<dbReference type="GO" id="GO:0005960">
    <property type="term" value="C:glycine cleavage complex"/>
    <property type="evidence" value="ECO:0007669"/>
    <property type="project" value="InterPro"/>
</dbReference>
<organism evidence="6 7">
    <name type="scientific">Hadarchaeum yellowstonense</name>
    <dbReference type="NCBI Taxonomy" id="1776334"/>
    <lineage>
        <taxon>Archaea</taxon>
        <taxon>Methanobacteriati</taxon>
        <taxon>Candidatus Hadarchaeota</taxon>
        <taxon>Candidatus Hadarchaeia</taxon>
        <taxon>Candidatus Hadarchaeales</taxon>
        <taxon>Candidatus Hadarchaeaceae</taxon>
        <taxon>Candidatus Hadarchaeum</taxon>
    </lineage>
</organism>
<evidence type="ECO:0000256" key="1">
    <source>
        <dbReference type="ARBA" id="ARBA00009249"/>
    </source>
</evidence>
<accession>A0A147K1E0</accession>
<evidence type="ECO:0000313" key="7">
    <source>
        <dbReference type="Proteomes" id="UP000074294"/>
    </source>
</evidence>
<dbReference type="PANTHER" id="PTHR11715:SF3">
    <property type="entry name" value="GLYCINE CLEAVAGE SYSTEM H PROTEIN-RELATED"/>
    <property type="match status" value="1"/>
</dbReference>
<sequence length="141" mass="15843">MGASEYEVREGLFYSKEHEWLKVEKGQVRVGITDYAQDKLGDVVYVELPVVGRKVKQIGEPKNRDMELGAVESVKAVSTVYSPISGTVKEVNSTLQERPEIINTSPYDEGWICVVVPEDLDKEIKTLMDAKAYSEYLKNLG</sequence>
<comment type="subunit">
    <text evidence="3">The glycine cleavage system is composed of four proteins: P, T, L and H.</text>
</comment>
<feature type="domain" description="Lipoyl-binding" evidence="5">
    <location>
        <begin position="27"/>
        <end position="116"/>
    </location>
</feature>
<evidence type="ECO:0000256" key="2">
    <source>
        <dbReference type="ARBA" id="ARBA00022823"/>
    </source>
</evidence>
<feature type="modified residue" description="N6-lipoyllysine" evidence="3 4">
    <location>
        <position position="75"/>
    </location>
</feature>
<dbReference type="InterPro" id="IPR002930">
    <property type="entry name" value="GCV_H"/>
</dbReference>
<dbReference type="NCBIfam" id="TIGR00527">
    <property type="entry name" value="gcvH"/>
    <property type="match status" value="1"/>
</dbReference>
<dbReference type="Gene3D" id="2.40.50.100">
    <property type="match status" value="1"/>
</dbReference>
<dbReference type="InterPro" id="IPR000089">
    <property type="entry name" value="Biotin_lipoyl"/>
</dbReference>
<dbReference type="GO" id="GO:0019464">
    <property type="term" value="P:glycine decarboxylation via glycine cleavage system"/>
    <property type="evidence" value="ECO:0007669"/>
    <property type="project" value="UniProtKB-UniRule"/>
</dbReference>
<dbReference type="InterPro" id="IPR033753">
    <property type="entry name" value="GCV_H/Fam206"/>
</dbReference>
<dbReference type="SUPFAM" id="SSF51230">
    <property type="entry name" value="Single hybrid motif"/>
    <property type="match status" value="1"/>
</dbReference>